<dbReference type="InterPro" id="IPR032940">
    <property type="entry name" value="CAMSAP"/>
</dbReference>
<dbReference type="PANTHER" id="PTHR21595">
    <property type="entry name" value="PATRONIN"/>
    <property type="match status" value="1"/>
</dbReference>
<evidence type="ECO:0000313" key="5">
    <source>
        <dbReference type="Proteomes" id="UP001381693"/>
    </source>
</evidence>
<keyword evidence="5" id="KW-1185">Reference proteome</keyword>
<dbReference type="SMART" id="SM01051">
    <property type="entry name" value="CAMSAP_CKK"/>
    <property type="match status" value="1"/>
</dbReference>
<evidence type="ECO:0000313" key="4">
    <source>
        <dbReference type="EMBL" id="KAK7066278.1"/>
    </source>
</evidence>
<feature type="region of interest" description="Disordered" evidence="2">
    <location>
        <begin position="70"/>
        <end position="209"/>
    </location>
</feature>
<feature type="domain" description="CKK" evidence="3">
    <location>
        <begin position="361"/>
        <end position="495"/>
    </location>
</feature>
<dbReference type="PROSITE" id="PS51508">
    <property type="entry name" value="CKK"/>
    <property type="match status" value="1"/>
</dbReference>
<dbReference type="GO" id="GO:0007026">
    <property type="term" value="P:negative regulation of microtubule depolymerization"/>
    <property type="evidence" value="ECO:0007669"/>
    <property type="project" value="TreeGrafter"/>
</dbReference>
<comment type="similarity">
    <text evidence="1">Belongs to the CAMSAP1 family.</text>
</comment>
<comment type="caution">
    <text evidence="4">The sequence shown here is derived from an EMBL/GenBank/DDBJ whole genome shotgun (WGS) entry which is preliminary data.</text>
</comment>
<feature type="compositionally biased region" description="Low complexity" evidence="2">
    <location>
        <begin position="253"/>
        <end position="265"/>
    </location>
</feature>
<sequence length="502" mass="55812">MEKKKERLMMMSMKRKEEQEAARRKKEMEAQAKRESEKLREEEKLRKKEEEKARREMILERYKIKKAMEEAEKEGRVYEPPPGFQTDAPSVSQSKPSVRLRNKPPGGGSGRPRPKTMAGAPSMSDSPEGYLSPSCGKKGSSQNLTDLGRRYNSNESNSMKKSSGRWGSSHSLSRAAGSRGSNTSLSTDYPSTTRTLDRGHTGRRPTSVIGYSSIARGGDLRKASLYGSQNDGLNYREDYQVHEARRPSLALEGVSSRVRRGSSSSGYGGPGTGYRKYRSTGNLSGQSEHDSLVYHMSEDSGLGRATPPRRAPSPGMARHLPSPSGPGSLPPGLFSKRRPGAFDDAASDISSTASSTMDYFGPKLFKQPTAKSNRPIIQNAVEYCVFPGVVNQTAKQRVLEEIARSESKHFLVLFRDAGCQFRAIYSFNPDTEEVYKLYGTGPKQVNDRMFDKFFKYNSGGKCFSQIHTKHLTVTIDAFTIHNSLWQGKRVNLPSKKDMTLVI</sequence>
<evidence type="ECO:0000259" key="3">
    <source>
        <dbReference type="PROSITE" id="PS51508"/>
    </source>
</evidence>
<feature type="compositionally biased region" description="Low complexity" evidence="2">
    <location>
        <begin position="153"/>
        <end position="174"/>
    </location>
</feature>
<dbReference type="GO" id="GO:0031122">
    <property type="term" value="P:cytoplasmic microtubule organization"/>
    <property type="evidence" value="ECO:0007669"/>
    <property type="project" value="TreeGrafter"/>
</dbReference>
<feature type="compositionally biased region" description="Polar residues" evidence="2">
    <location>
        <begin position="87"/>
        <end position="96"/>
    </location>
</feature>
<dbReference type="Gene3D" id="3.10.20.360">
    <property type="entry name" value="CKK domain"/>
    <property type="match status" value="1"/>
</dbReference>
<dbReference type="GO" id="GO:0051011">
    <property type="term" value="F:microtubule minus-end binding"/>
    <property type="evidence" value="ECO:0007669"/>
    <property type="project" value="TreeGrafter"/>
</dbReference>
<feature type="compositionally biased region" description="Polar residues" evidence="2">
    <location>
        <begin position="179"/>
        <end position="194"/>
    </location>
</feature>
<evidence type="ECO:0000256" key="1">
    <source>
        <dbReference type="PROSITE-ProRule" id="PRU00841"/>
    </source>
</evidence>
<dbReference type="GO" id="GO:0036449">
    <property type="term" value="C:microtubule minus-end"/>
    <property type="evidence" value="ECO:0007669"/>
    <property type="project" value="TreeGrafter"/>
</dbReference>
<accession>A0AAN8ZWD1</accession>
<proteinExistence type="inferred from homology"/>
<dbReference type="GO" id="GO:0005516">
    <property type="term" value="F:calmodulin binding"/>
    <property type="evidence" value="ECO:0007669"/>
    <property type="project" value="InterPro"/>
</dbReference>
<feature type="region of interest" description="Disordered" evidence="2">
    <location>
        <begin position="1"/>
        <end position="58"/>
    </location>
</feature>
<keyword evidence="1" id="KW-0493">Microtubule</keyword>
<organism evidence="4 5">
    <name type="scientific">Halocaridina rubra</name>
    <name type="common">Hawaiian red shrimp</name>
    <dbReference type="NCBI Taxonomy" id="373956"/>
    <lineage>
        <taxon>Eukaryota</taxon>
        <taxon>Metazoa</taxon>
        <taxon>Ecdysozoa</taxon>
        <taxon>Arthropoda</taxon>
        <taxon>Crustacea</taxon>
        <taxon>Multicrustacea</taxon>
        <taxon>Malacostraca</taxon>
        <taxon>Eumalacostraca</taxon>
        <taxon>Eucarida</taxon>
        <taxon>Decapoda</taxon>
        <taxon>Pleocyemata</taxon>
        <taxon>Caridea</taxon>
        <taxon>Atyoidea</taxon>
        <taxon>Atyidae</taxon>
        <taxon>Halocaridina</taxon>
    </lineage>
</organism>
<name>A0AAN8ZWD1_HALRR</name>
<gene>
    <name evidence="4" type="ORF">SK128_025440</name>
</gene>
<dbReference type="PANTHER" id="PTHR21595:SF0">
    <property type="entry name" value="PATRONIN"/>
    <property type="match status" value="1"/>
</dbReference>
<dbReference type="Pfam" id="PF08683">
    <property type="entry name" value="CAMSAP_CKK"/>
    <property type="match status" value="1"/>
</dbReference>
<feature type="region of interest" description="Disordered" evidence="2">
    <location>
        <begin position="250"/>
        <end position="345"/>
    </location>
</feature>
<dbReference type="FunFam" id="3.10.20.360:FF:000002">
    <property type="entry name" value="Patronin, isoform M"/>
    <property type="match status" value="1"/>
</dbReference>
<protein>
    <recommendedName>
        <fullName evidence="3">CKK domain-containing protein</fullName>
    </recommendedName>
</protein>
<dbReference type="InterPro" id="IPR014797">
    <property type="entry name" value="CKK_CAMSAP"/>
</dbReference>
<dbReference type="Proteomes" id="UP001381693">
    <property type="component" value="Unassembled WGS sequence"/>
</dbReference>
<dbReference type="EMBL" id="JAXCGZ010019282">
    <property type="protein sequence ID" value="KAK7066278.1"/>
    <property type="molecule type" value="Genomic_DNA"/>
</dbReference>
<dbReference type="SUPFAM" id="SSF50346">
    <property type="entry name" value="PRC-barrel domain"/>
    <property type="match status" value="1"/>
</dbReference>
<dbReference type="AlphaFoldDB" id="A0AAN8ZWD1"/>
<evidence type="ECO:0000256" key="2">
    <source>
        <dbReference type="SAM" id="MobiDB-lite"/>
    </source>
</evidence>
<comment type="domain">
    <text evidence="1">The CKK domain binds microtubules.</text>
</comment>
<dbReference type="InterPro" id="IPR011033">
    <property type="entry name" value="PRC_barrel-like_sf"/>
</dbReference>
<dbReference type="InterPro" id="IPR038209">
    <property type="entry name" value="CKK_dom_sf"/>
</dbReference>
<feature type="compositionally biased region" description="Basic and acidic residues" evidence="2">
    <location>
        <begin position="287"/>
        <end position="298"/>
    </location>
</feature>
<feature type="compositionally biased region" description="Low complexity" evidence="2">
    <location>
        <begin position="320"/>
        <end position="333"/>
    </location>
</feature>
<reference evidence="4 5" key="1">
    <citation type="submission" date="2023-11" db="EMBL/GenBank/DDBJ databases">
        <title>Halocaridina rubra genome assembly.</title>
        <authorList>
            <person name="Smith C."/>
        </authorList>
    </citation>
    <scope>NUCLEOTIDE SEQUENCE [LARGE SCALE GENOMIC DNA]</scope>
    <source>
        <strain evidence="4">EP-1</strain>
        <tissue evidence="4">Whole</tissue>
    </source>
</reference>